<evidence type="ECO:0000313" key="3">
    <source>
        <dbReference type="Proteomes" id="UP000738376"/>
    </source>
</evidence>
<sequence length="79" mass="8856">MGIDIDMVICLLESVMLKLYFVRHGESIANLLHEFSNTGCKHPLTENGINQAKLLADQLSGLQITQIYSSPILRAWNLD</sequence>
<evidence type="ECO:0000313" key="2">
    <source>
        <dbReference type="EMBL" id="NMF56882.1"/>
    </source>
</evidence>
<keyword evidence="1" id="KW-0378">Hydrolase</keyword>
<keyword evidence="3" id="KW-1185">Reference proteome</keyword>
<dbReference type="RefSeq" id="WP_169361983.1">
    <property type="nucleotide sequence ID" value="NZ_JAAVJL010000001.1"/>
</dbReference>
<comment type="caution">
    <text evidence="2">The sequence shown here is derived from an EMBL/GenBank/DDBJ whole genome shotgun (WGS) entry which is preliminary data.</text>
</comment>
<dbReference type="InterPro" id="IPR013078">
    <property type="entry name" value="His_Pase_superF_clade-1"/>
</dbReference>
<dbReference type="Pfam" id="PF00300">
    <property type="entry name" value="His_Phos_1"/>
    <property type="match status" value="1"/>
</dbReference>
<dbReference type="Proteomes" id="UP000738376">
    <property type="component" value="Unassembled WGS sequence"/>
</dbReference>
<organism evidence="2 3">
    <name type="scientific">Pseudanabaena yagii GIHE-NHR1</name>
    <dbReference type="NCBI Taxonomy" id="2722753"/>
    <lineage>
        <taxon>Bacteria</taxon>
        <taxon>Bacillati</taxon>
        <taxon>Cyanobacteriota</taxon>
        <taxon>Cyanophyceae</taxon>
        <taxon>Pseudanabaenales</taxon>
        <taxon>Pseudanabaenaceae</taxon>
        <taxon>Pseudanabaena</taxon>
        <taxon>Pseudanabaena yagii</taxon>
    </lineage>
</organism>
<gene>
    <name evidence="2" type="ORF">HC246_02340</name>
</gene>
<dbReference type="PANTHER" id="PTHR46517:SF1">
    <property type="entry name" value="FRUCTOSE-2,6-BISPHOSPHATASE TIGAR"/>
    <property type="match status" value="1"/>
</dbReference>
<dbReference type="InterPro" id="IPR051695">
    <property type="entry name" value="Phosphoglycerate_Mutase"/>
</dbReference>
<dbReference type="CDD" id="cd07067">
    <property type="entry name" value="HP_PGM_like"/>
    <property type="match status" value="1"/>
</dbReference>
<accession>A0ABX1LL99</accession>
<protein>
    <submittedName>
        <fullName evidence="2">Histidine phosphatase family protein</fullName>
    </submittedName>
</protein>
<dbReference type="Gene3D" id="3.40.50.1240">
    <property type="entry name" value="Phosphoglycerate mutase-like"/>
    <property type="match status" value="1"/>
</dbReference>
<name>A0ABX1LL99_9CYAN</name>
<proteinExistence type="predicted"/>
<dbReference type="PANTHER" id="PTHR46517">
    <property type="entry name" value="FRUCTOSE-2,6-BISPHOSPHATASE TIGAR"/>
    <property type="match status" value="1"/>
</dbReference>
<dbReference type="EMBL" id="JAAVJL010000001">
    <property type="protein sequence ID" value="NMF56882.1"/>
    <property type="molecule type" value="Genomic_DNA"/>
</dbReference>
<evidence type="ECO:0000256" key="1">
    <source>
        <dbReference type="ARBA" id="ARBA00022801"/>
    </source>
</evidence>
<dbReference type="SUPFAM" id="SSF53254">
    <property type="entry name" value="Phosphoglycerate mutase-like"/>
    <property type="match status" value="1"/>
</dbReference>
<reference evidence="2 3" key="1">
    <citation type="submission" date="2020-03" db="EMBL/GenBank/DDBJ databases">
        <title>Draft Genome Sequence of 2-Methylisoborneol Producing Pseudanabaena yagii Strain GIHE-NHR1 Isolated from North Han River in South Korea.</title>
        <authorList>
            <person name="Jeong J."/>
        </authorList>
    </citation>
    <scope>NUCLEOTIDE SEQUENCE [LARGE SCALE GENOMIC DNA]</scope>
    <source>
        <strain evidence="2 3">GIHE-NHR1</strain>
    </source>
</reference>
<dbReference type="InterPro" id="IPR029033">
    <property type="entry name" value="His_PPase_superfam"/>
</dbReference>